<dbReference type="Gene3D" id="3.20.20.140">
    <property type="entry name" value="Metal-dependent hydrolases"/>
    <property type="match status" value="1"/>
</dbReference>
<organism evidence="9 10">
    <name type="scientific">Furculomyces boomerangus</name>
    <dbReference type="NCBI Taxonomy" id="61424"/>
    <lineage>
        <taxon>Eukaryota</taxon>
        <taxon>Fungi</taxon>
        <taxon>Fungi incertae sedis</taxon>
        <taxon>Zoopagomycota</taxon>
        <taxon>Kickxellomycotina</taxon>
        <taxon>Harpellomycetes</taxon>
        <taxon>Harpellales</taxon>
        <taxon>Harpellaceae</taxon>
        <taxon>Furculomyces</taxon>
    </lineage>
</organism>
<feature type="compositionally biased region" description="Polar residues" evidence="7">
    <location>
        <begin position="125"/>
        <end position="138"/>
    </location>
</feature>
<dbReference type="PANTHER" id="PTHR47345:SF1">
    <property type="entry name" value="CUT9-INTERACTING PROTEIN SCN1"/>
    <property type="match status" value="1"/>
</dbReference>
<dbReference type="SUPFAM" id="SSF51556">
    <property type="entry name" value="Metallo-dependent hydrolases"/>
    <property type="match status" value="1"/>
</dbReference>
<dbReference type="STRING" id="61424.A0A2T9Z557"/>
<sequence length="590" mass="67160">MYELMYYTNENQNGLSAVLGISSVVVSLFIAFPQILKNYNQKSSGTVSRTMVIIWIVGDILNFFGCVFQELLFTAILLAAFFFLSDSLLLFQSYYYDDTIRNSSKIGKNKDLESCTQPKLCDPENPNSELSDTPNLNRKQNDDSSSSSSMNNRKKPSLYSLRGNRNMDETALLIDSSDNDSGYGSQETLVVHETILIESYMNRDGKIVSTNDFQEQELVTKTLGRSKLIKFVGISVVLLVVLILSTSYLLGVNKIGLKRNDEESVFPLILGYLSTALYTVSRIPQIVKNFNQKSCAGLSLSMFLLTVLSNILFLLSLLAVSVDEKYLASYIMIDAHCHIHLGEKDISKLLESKTVDKYFVMGVKYHDWSVIAKLAKENPERIIPCFGVHPWFVEKIGCLDNDGIPETWAERLEEYLDEFPGAIVGEFGLDKLAKNRETGLVYSWEKQLEVFDKHWEIATRRKRGVSLHAVKAQNYLVEIMRKKEDAPERIMLHSFSGSYEQLLMFLKLPKTMSQNLYFSFSKFVNCRSPKYIRAVKAVPKNRILLESDMEDGDTVEKCMQDICTWVSEHLGWSEEETAETTFRNSVEFIS</sequence>
<dbReference type="GO" id="GO:0034486">
    <property type="term" value="P:vacuolar transmembrane transport"/>
    <property type="evidence" value="ECO:0007669"/>
    <property type="project" value="UniProtKB-ARBA"/>
</dbReference>
<evidence type="ECO:0000313" key="10">
    <source>
        <dbReference type="Proteomes" id="UP000245699"/>
    </source>
</evidence>
<feature type="region of interest" description="Disordered" evidence="7">
    <location>
        <begin position="115"/>
        <end position="161"/>
    </location>
</feature>
<proteinExistence type="inferred from homology"/>
<keyword evidence="10" id="KW-1185">Reference proteome</keyword>
<dbReference type="Proteomes" id="UP000245699">
    <property type="component" value="Unassembled WGS sequence"/>
</dbReference>
<dbReference type="GO" id="GO:0016788">
    <property type="term" value="F:hydrolase activity, acting on ester bonds"/>
    <property type="evidence" value="ECO:0007669"/>
    <property type="project" value="InterPro"/>
</dbReference>
<comment type="subcellular location">
    <subcellularLocation>
        <location evidence="1">Membrane</location>
        <topology evidence="1">Multi-pass membrane protein</topology>
    </subcellularLocation>
</comment>
<reference evidence="9 10" key="1">
    <citation type="journal article" date="2018" name="MBio">
        <title>Comparative Genomics Reveals the Core Gene Toolbox for the Fungus-Insect Symbiosis.</title>
        <authorList>
            <person name="Wang Y."/>
            <person name="Stata M."/>
            <person name="Wang W."/>
            <person name="Stajich J.E."/>
            <person name="White M.M."/>
            <person name="Moncalvo J.M."/>
        </authorList>
    </citation>
    <scope>NUCLEOTIDE SEQUENCE [LARGE SCALE GENOMIC DNA]</scope>
    <source>
        <strain evidence="9 10">AUS-77-4</strain>
    </source>
</reference>
<name>A0A2T9Z557_9FUNG</name>
<feature type="transmembrane region" description="Helical" evidence="8">
    <location>
        <begin position="231"/>
        <end position="252"/>
    </location>
</feature>
<keyword evidence="4 8" id="KW-0472">Membrane</keyword>
<dbReference type="GO" id="GO:0098852">
    <property type="term" value="C:lytic vacuole membrane"/>
    <property type="evidence" value="ECO:0007669"/>
    <property type="project" value="UniProtKB-ARBA"/>
</dbReference>
<dbReference type="InterPro" id="IPR032466">
    <property type="entry name" value="Metal_Hydrolase"/>
</dbReference>
<accession>A0A2T9Z557</accession>
<comment type="caution">
    <text evidence="9">The sequence shown here is derived from an EMBL/GenBank/DDBJ whole genome shotgun (WGS) entry which is preliminary data.</text>
</comment>
<dbReference type="Pfam" id="PF04193">
    <property type="entry name" value="PQ-loop"/>
    <property type="match status" value="2"/>
</dbReference>
<evidence type="ECO:0000256" key="1">
    <source>
        <dbReference type="ARBA" id="ARBA00004141"/>
    </source>
</evidence>
<evidence type="ECO:0000256" key="5">
    <source>
        <dbReference type="ARBA" id="ARBA00038039"/>
    </source>
</evidence>
<comment type="similarity">
    <text evidence="5">Belongs to the laat-1 family.</text>
</comment>
<dbReference type="InterPro" id="IPR001130">
    <property type="entry name" value="TatD-like"/>
</dbReference>
<evidence type="ECO:0000256" key="4">
    <source>
        <dbReference type="ARBA" id="ARBA00023136"/>
    </source>
</evidence>
<dbReference type="InterPro" id="IPR006603">
    <property type="entry name" value="PQ-loop_rpt"/>
</dbReference>
<evidence type="ECO:0000313" key="9">
    <source>
        <dbReference type="EMBL" id="PVU99699.1"/>
    </source>
</evidence>
<dbReference type="Gene3D" id="1.20.1280.290">
    <property type="match status" value="2"/>
</dbReference>
<dbReference type="FunFam" id="1.20.1280.290:FF:000009">
    <property type="entry name" value="PQ loop repeat family protein"/>
    <property type="match status" value="1"/>
</dbReference>
<dbReference type="PANTHER" id="PTHR47345">
    <property type="entry name" value="CUT9-INTERACTING PROTEIN SCN1"/>
    <property type="match status" value="1"/>
</dbReference>
<evidence type="ECO:0000256" key="3">
    <source>
        <dbReference type="ARBA" id="ARBA00022989"/>
    </source>
</evidence>
<dbReference type="GO" id="GO:0015174">
    <property type="term" value="F:basic amino acid transmembrane transporter activity"/>
    <property type="evidence" value="ECO:0007669"/>
    <property type="project" value="UniProtKB-ARBA"/>
</dbReference>
<keyword evidence="2 8" id="KW-0812">Transmembrane</keyword>
<protein>
    <submittedName>
        <fullName evidence="9">Uncharacterized protein</fullName>
    </submittedName>
</protein>
<evidence type="ECO:0000256" key="6">
    <source>
        <dbReference type="ARBA" id="ARBA00050768"/>
    </source>
</evidence>
<evidence type="ECO:0000256" key="8">
    <source>
        <dbReference type="SAM" id="Phobius"/>
    </source>
</evidence>
<evidence type="ECO:0000256" key="7">
    <source>
        <dbReference type="SAM" id="MobiDB-lite"/>
    </source>
</evidence>
<dbReference type="AlphaFoldDB" id="A0A2T9Z557"/>
<feature type="transmembrane region" description="Helical" evidence="8">
    <location>
        <begin position="47"/>
        <end position="65"/>
    </location>
</feature>
<feature type="transmembrane region" description="Helical" evidence="8">
    <location>
        <begin position="264"/>
        <end position="283"/>
    </location>
</feature>
<feature type="transmembrane region" description="Helical" evidence="8">
    <location>
        <begin position="15"/>
        <end position="35"/>
    </location>
</feature>
<dbReference type="Pfam" id="PF01026">
    <property type="entry name" value="TatD_DNase"/>
    <property type="match status" value="1"/>
</dbReference>
<feature type="transmembrane region" description="Helical" evidence="8">
    <location>
        <begin position="295"/>
        <end position="320"/>
    </location>
</feature>
<dbReference type="EMBL" id="MBFT01000024">
    <property type="protein sequence ID" value="PVU99699.1"/>
    <property type="molecule type" value="Genomic_DNA"/>
</dbReference>
<feature type="transmembrane region" description="Helical" evidence="8">
    <location>
        <begin position="71"/>
        <end position="91"/>
    </location>
</feature>
<dbReference type="InterPro" id="IPR053044">
    <property type="entry name" value="Metallo-hydrolase/TatD-type"/>
</dbReference>
<keyword evidence="3 8" id="KW-1133">Transmembrane helix</keyword>
<evidence type="ECO:0000256" key="2">
    <source>
        <dbReference type="ARBA" id="ARBA00022692"/>
    </source>
</evidence>
<dbReference type="OrthoDB" id="413993at2759"/>
<gene>
    <name evidence="9" type="ORF">BB559_000500</name>
</gene>
<dbReference type="SMART" id="SM00679">
    <property type="entry name" value="CTNS"/>
    <property type="match status" value="2"/>
</dbReference>
<comment type="catalytic activity">
    <reaction evidence="6">
        <text>L-histidine(out) + L-arginine(in) = L-histidine(in) + L-arginine(out)</text>
        <dbReference type="Rhea" id="RHEA:71063"/>
        <dbReference type="ChEBI" id="CHEBI:32682"/>
        <dbReference type="ChEBI" id="CHEBI:57595"/>
    </reaction>
</comment>